<protein>
    <submittedName>
        <fullName evidence="3">Uncharacterized protein</fullName>
    </submittedName>
</protein>
<feature type="compositionally biased region" description="Low complexity" evidence="2">
    <location>
        <begin position="638"/>
        <end position="649"/>
    </location>
</feature>
<feature type="compositionally biased region" description="Low complexity" evidence="2">
    <location>
        <begin position="1836"/>
        <end position="1904"/>
    </location>
</feature>
<feature type="compositionally biased region" description="Polar residues" evidence="2">
    <location>
        <begin position="2153"/>
        <end position="2183"/>
    </location>
</feature>
<accession>A0A976QQH7</accession>
<feature type="compositionally biased region" description="Low complexity" evidence="2">
    <location>
        <begin position="2184"/>
        <end position="2230"/>
    </location>
</feature>
<feature type="region of interest" description="Disordered" evidence="2">
    <location>
        <begin position="392"/>
        <end position="439"/>
    </location>
</feature>
<feature type="compositionally biased region" description="Low complexity" evidence="2">
    <location>
        <begin position="1805"/>
        <end position="1816"/>
    </location>
</feature>
<dbReference type="PANTHER" id="PTHR12460">
    <property type="entry name" value="CYCLIN-DEPENDENT KINASE INHIBITOR-RELATED PROTEIN"/>
    <property type="match status" value="1"/>
</dbReference>
<feature type="compositionally biased region" description="Low complexity" evidence="2">
    <location>
        <begin position="1324"/>
        <end position="1335"/>
    </location>
</feature>
<evidence type="ECO:0000256" key="1">
    <source>
        <dbReference type="SAM" id="Coils"/>
    </source>
</evidence>
<feature type="compositionally biased region" description="Polar residues" evidence="2">
    <location>
        <begin position="1582"/>
        <end position="1593"/>
    </location>
</feature>
<feature type="region of interest" description="Disordered" evidence="2">
    <location>
        <begin position="152"/>
        <end position="227"/>
    </location>
</feature>
<feature type="compositionally biased region" description="Polar residues" evidence="2">
    <location>
        <begin position="896"/>
        <end position="911"/>
    </location>
</feature>
<feature type="compositionally biased region" description="Polar residues" evidence="2">
    <location>
        <begin position="1905"/>
        <end position="1928"/>
    </location>
</feature>
<evidence type="ECO:0000256" key="2">
    <source>
        <dbReference type="SAM" id="MobiDB-lite"/>
    </source>
</evidence>
<dbReference type="InterPro" id="IPR007480">
    <property type="entry name" value="DUF529"/>
</dbReference>
<feature type="region of interest" description="Disordered" evidence="2">
    <location>
        <begin position="1315"/>
        <end position="1361"/>
    </location>
</feature>
<keyword evidence="1" id="KW-0175">Coiled coil</keyword>
<organism evidence="3 4">
    <name type="scientific">Theileria orientalis</name>
    <dbReference type="NCBI Taxonomy" id="68886"/>
    <lineage>
        <taxon>Eukaryota</taxon>
        <taxon>Sar</taxon>
        <taxon>Alveolata</taxon>
        <taxon>Apicomplexa</taxon>
        <taxon>Aconoidasida</taxon>
        <taxon>Piroplasmida</taxon>
        <taxon>Theileriidae</taxon>
        <taxon>Theileria</taxon>
    </lineage>
</organism>
<feature type="coiled-coil region" evidence="1">
    <location>
        <begin position="48"/>
        <end position="78"/>
    </location>
</feature>
<feature type="compositionally biased region" description="Gly residues" evidence="2">
    <location>
        <begin position="1111"/>
        <end position="1120"/>
    </location>
</feature>
<evidence type="ECO:0000313" key="3">
    <source>
        <dbReference type="EMBL" id="UKJ88036.2"/>
    </source>
</evidence>
<evidence type="ECO:0000313" key="4">
    <source>
        <dbReference type="Proteomes" id="UP000244803"/>
    </source>
</evidence>
<feature type="compositionally biased region" description="Low complexity" evidence="2">
    <location>
        <begin position="874"/>
        <end position="885"/>
    </location>
</feature>
<feature type="region of interest" description="Disordered" evidence="2">
    <location>
        <begin position="111"/>
        <end position="136"/>
    </location>
</feature>
<feature type="region of interest" description="Disordered" evidence="2">
    <location>
        <begin position="1789"/>
        <end position="1970"/>
    </location>
</feature>
<dbReference type="OrthoDB" id="363084at2759"/>
<feature type="compositionally biased region" description="Low complexity" evidence="2">
    <location>
        <begin position="1560"/>
        <end position="1571"/>
    </location>
</feature>
<reference evidence="3" key="1">
    <citation type="submission" date="2022-07" db="EMBL/GenBank/DDBJ databases">
        <title>Evaluation of T. orientalis genome assembly methods using nanopore sequencing and analysis of variation between genomes.</title>
        <authorList>
            <person name="Yam J."/>
            <person name="Micallef M.L."/>
            <person name="Liu M."/>
            <person name="Djordjevic S.P."/>
            <person name="Bogema D.R."/>
            <person name="Jenkins C."/>
        </authorList>
    </citation>
    <scope>NUCLEOTIDE SEQUENCE</scope>
    <source>
        <strain evidence="3">Fish Creek</strain>
    </source>
</reference>
<feature type="region of interest" description="Disordered" evidence="2">
    <location>
        <begin position="629"/>
        <end position="675"/>
    </location>
</feature>
<dbReference type="Pfam" id="PF04385">
    <property type="entry name" value="FAINT"/>
    <property type="match status" value="2"/>
</dbReference>
<name>A0A976QQH7_THEOR</name>
<gene>
    <name evidence="3" type="ORF">MACJ_000478</name>
</gene>
<feature type="compositionally biased region" description="Polar residues" evidence="2">
    <location>
        <begin position="1817"/>
        <end position="1835"/>
    </location>
</feature>
<feature type="region of interest" description="Disordered" evidence="2">
    <location>
        <begin position="2153"/>
        <end position="2238"/>
    </location>
</feature>
<feature type="compositionally biased region" description="Polar residues" evidence="2">
    <location>
        <begin position="158"/>
        <end position="183"/>
    </location>
</feature>
<proteinExistence type="predicted"/>
<feature type="compositionally biased region" description="Polar residues" evidence="2">
    <location>
        <begin position="660"/>
        <end position="675"/>
    </location>
</feature>
<feature type="region of interest" description="Disordered" evidence="2">
    <location>
        <begin position="2438"/>
        <end position="2461"/>
    </location>
</feature>
<feature type="region of interest" description="Disordered" evidence="2">
    <location>
        <begin position="860"/>
        <end position="911"/>
    </location>
</feature>
<sequence length="2461" mass="266054">MGPINWRNFDSKGKEYQKRGCGTDRGCRKGYGKKVRGVEKEFRKGNELDRVKKAIKELEEKLEKKSKSEDRGKEVENKELRNCSVHLYSIDEYNCAFSVCFVDYTHGSKGPGQQGQWFGQVNQTSGGSGQGGSAGAPASQWLLVESSDLAGSDSSGAVATSGSDGTASSISQSGEDSENQASKATGEGKVAESSDSTFTGSSAGTPPAKTGFDLDVGSADQSTNEFEHKRDDNYVTYTAKDNHAFKAVKDGTTNVWEATDSTEYSSKVEVDIITTDSKAVTVYYAGNKTKVFVKGSGSESFTEVDLSKNNPKTVNIKRKSTTHFYTNELQGDVRTFTARTGFAFNVVIESAQGTKVDIWQKAQHNEFANKIEVEGDNKVTIHIGEGTSASKKVFKKGTDGKWEEDTSGQGTGTDGSGTSQSGEGKVAKGSDLTAGTPAAKTGVDLNLTSQASTSQFEYEKDDQHVTYTAKGNNAFKTVKDDKTEVWKANNANEYSSKVEVETSDDVKSVTIHLADDKKRIFTKDGKNEPWGEIYEDRINPKSVNIKYDKETYFHSNSLEGSKRTFEAPEGFAFNCAFEYVNNKKVEIWKTSNENEFANKIEVEGDNKVTIHIGEGTTASKKVFTKGSNNTWAEDTSSQGTLTAGQAGTTPSAGEGKVAESSDSTSTGSPADGSTTKTGIDLDILLDMSTSEFEYKKDDNYVTYSSKDNYAFKAVKDGPTEVWKAADASGYTSKVEVDMPTNYKVVTVYLDGDTTKVYKKDTQTGKWSEFDTTKVNPITLNVNSQHTTYYCTHKLENNVRTLSAKKGFKFNDVNEGSGINKVEIWKTTNVNEYANKIVNEGGNKVTIHIGEGTTASKKVFTKGSDGKWTEDTSSQGTLTAGQAGTTPSAGEGKVAESSDSTSTGSPADGSTTKTGIDLDILLDMSTSEFEYKKDDNYVTYSSKDNYAFKAVKDGTTNVWEATDSTEYSSKVEVDIITTNSKAVTVYMADNKTKVFVKGSGSESFTEVDLSKNNPKTVNIKRKSTTHFYTNELQGDVRTFTARTGFAFNVVIESAQGTKVDIWQKAQHNEFANKIEVEGDNKVTIHIGEGTSASKKVFKKGTDGKWEEDTSGQGTGTDGSGAGTPAAKTGVDLNLTSQASTSQFEYEKDDQHVTYTAKGNNAFKTVKDDKTEVWKANNANEYSSKVEVETSDDVKSVTIHLADDKKRIFTKDGKNEPWGEIYEDRINPKSVNIKYDKETYFHSNSLEGSKRTFEAPEGFAFNCAFEYVNNKKVEIWKTSNENEFANKIEVEGDNKVTIHIGEGTTASKKVFTKGSNNTWAEDTSSQGTLTAGQAGTTPSAGEGKVAESSDSTSTGSPADGSTTKTGIDLDILLDMSTSEFEYKKDDNYVTYSSKDNYAFKAVKDGPTEVWKAADASGYTSKVEVDMPTNYKVVTVYLDGDTTKVYKKDTQTGKWSEFDTTKVNPITLNVNSQHTTYYCTHKLENNVRTLSAKKGFKFNDVNEGSGINKVEIWKTTNVNEYANKIVNEGGNKVTIHIGEGTTASKKVFTKGSDGKWTEDTSSQGTLTAGQAGTTPSAGEGKVAESSDSTFTGSSAGTPPAKTGFDLDVGSADQSTNEFEHKRDDNYVTYTAKDNHAFKAVKDGTTNVWEATDSTEYSSKVEVDIITTNSKAVTVYMADNKTKVFKKDHQSGKWTEFDTTKNNPITLDINREHTTYFCINKLDNNVRTFEAKKGFAFNDVVQMVSGTKVQVWKALKVSEYSKKVVKESDNKVSIHTGQTNVKVFEKGSDNAWAEDSNASTKATNEKKSAQSQSAPASGSGTTPTSQTNPGTQAPKSASQAPSTGLSASTGTAGTHVASGTQSQSSTPTQQPSSTSAQSHSSPTQSSTSAPSQPQQSPASQAGTQATSADNSQTSSGTTPQSKQSTETKTSGQPAAKSQPASGGSSAPARPPPPRSGSSQSQSSSSSTSKTGVDLNLTSQAATNEFDYTKDDQHVTYTAKGNNAFKTVKDDKTEVWKANNANEYSSKVEVETSDDVKSVTIHLADDKKRIFTKDGKNEPWGEIYEDRINPKSVNIKYDKETYFHSNSLEGSKRTFEAPEGFAFNCAFEYVNNKKVEIWKTSNENEFANKIEVEGDNKVTIHIGEGTTASKKVFTKGSNNTWAEDTSGQGTGTASLTGTQAPKSGPQQPSSGKSASTVTGGTAGTQVSSGQSGARATAASTISTKTASVPQSSSSSTEKESTSGGFDWETIKGWFCSCCNSSSTPVGHLDIKSEKSNDKIDYKKDGQYVTYTPKGGNNFTVVKEDKTEIWEAINASEYSSKVEVDLMNNDAKAITVYLPENKTKVFKKDGANKLWKEIDTTKANPILVDIKLEHPTYFSTNNFNNNVRTFEAKTGFSFNAVREGDNLIWSTSNAKEYFKKVVAEGDKVTIHIGEGTTASTKVFNKGSDGNWAEDTSSQGTGTGGSGA</sequence>
<dbReference type="Proteomes" id="UP000244803">
    <property type="component" value="Chromosome 1"/>
</dbReference>
<dbReference type="EMBL" id="CP056065">
    <property type="protein sequence ID" value="UKJ88036.2"/>
    <property type="molecule type" value="Genomic_DNA"/>
</dbReference>
<feature type="compositionally biased region" description="Polar residues" evidence="2">
    <location>
        <begin position="1346"/>
        <end position="1361"/>
    </location>
</feature>
<feature type="compositionally biased region" description="Low complexity" evidence="2">
    <location>
        <begin position="1929"/>
        <end position="1943"/>
    </location>
</feature>
<feature type="region of interest" description="Disordered" evidence="2">
    <location>
        <begin position="1096"/>
        <end position="1126"/>
    </location>
</feature>
<feature type="region of interest" description="Disordered" evidence="2">
    <location>
        <begin position="1543"/>
        <end position="1605"/>
    </location>
</feature>
<feature type="compositionally biased region" description="Low complexity" evidence="2">
    <location>
        <begin position="1951"/>
        <end position="1967"/>
    </location>
</feature>
<feature type="compositionally biased region" description="Polar residues" evidence="2">
    <location>
        <begin position="193"/>
        <end position="204"/>
    </location>
</feature>